<dbReference type="InParanoid" id="T0RB73"/>
<dbReference type="VEuPathDB" id="FungiDB:SDRG_15391"/>
<accession>T0RB73</accession>
<dbReference type="GeneID" id="19956118"/>
<evidence type="ECO:0000313" key="2">
    <source>
        <dbReference type="Proteomes" id="UP000030762"/>
    </source>
</evidence>
<dbReference type="AlphaFoldDB" id="T0RB73"/>
<keyword evidence="2" id="KW-1185">Reference proteome</keyword>
<dbReference type="Proteomes" id="UP000030762">
    <property type="component" value="Unassembled WGS sequence"/>
</dbReference>
<name>T0RB73_SAPDV</name>
<organism evidence="1 2">
    <name type="scientific">Saprolegnia diclina (strain VS20)</name>
    <dbReference type="NCBI Taxonomy" id="1156394"/>
    <lineage>
        <taxon>Eukaryota</taxon>
        <taxon>Sar</taxon>
        <taxon>Stramenopiles</taxon>
        <taxon>Oomycota</taxon>
        <taxon>Saprolegniomycetes</taxon>
        <taxon>Saprolegniales</taxon>
        <taxon>Saprolegniaceae</taxon>
        <taxon>Saprolegnia</taxon>
    </lineage>
</organism>
<proteinExistence type="predicted"/>
<reference evidence="1 2" key="1">
    <citation type="submission" date="2012-04" db="EMBL/GenBank/DDBJ databases">
        <title>The Genome Sequence of Saprolegnia declina VS20.</title>
        <authorList>
            <consortium name="The Broad Institute Genome Sequencing Platform"/>
            <person name="Russ C."/>
            <person name="Nusbaum C."/>
            <person name="Tyler B."/>
            <person name="van West P."/>
            <person name="Dieguez-Uribeondo J."/>
            <person name="de Bruijn I."/>
            <person name="Tripathy S."/>
            <person name="Jiang R."/>
            <person name="Young S.K."/>
            <person name="Zeng Q."/>
            <person name="Gargeya S."/>
            <person name="Fitzgerald M."/>
            <person name="Haas B."/>
            <person name="Abouelleil A."/>
            <person name="Alvarado L."/>
            <person name="Arachchi H.M."/>
            <person name="Berlin A."/>
            <person name="Chapman S.B."/>
            <person name="Goldberg J."/>
            <person name="Griggs A."/>
            <person name="Gujja S."/>
            <person name="Hansen M."/>
            <person name="Howarth C."/>
            <person name="Imamovic A."/>
            <person name="Larimer J."/>
            <person name="McCowen C."/>
            <person name="Montmayeur A."/>
            <person name="Murphy C."/>
            <person name="Neiman D."/>
            <person name="Pearson M."/>
            <person name="Priest M."/>
            <person name="Roberts A."/>
            <person name="Saif S."/>
            <person name="Shea T."/>
            <person name="Sisk P."/>
            <person name="Sykes S."/>
            <person name="Wortman J."/>
            <person name="Nusbaum C."/>
            <person name="Birren B."/>
        </authorList>
    </citation>
    <scope>NUCLEOTIDE SEQUENCE [LARGE SCALE GENOMIC DNA]</scope>
    <source>
        <strain evidence="1 2">VS20</strain>
    </source>
</reference>
<evidence type="ECO:0000313" key="1">
    <source>
        <dbReference type="EMBL" id="EQC26802.1"/>
    </source>
</evidence>
<protein>
    <submittedName>
        <fullName evidence="1">Uncharacterized protein</fullName>
    </submittedName>
</protein>
<dbReference type="RefSeq" id="XP_008619784.1">
    <property type="nucleotide sequence ID" value="XM_008621562.1"/>
</dbReference>
<sequence length="134" mass="15146">MCYHHVLDQHRFVPESDCNSKAFRRFATHVILLDWYLDEGAPNAAGGNYLSTFLPPSMILVVDSFLFARQCGAPTLLRMKKNLLQPKLLLYLPEALLLASASQPTIALDPYVGVLEDAIEMFNVDERAICHWPK</sequence>
<gene>
    <name evidence="1" type="ORF">SDRG_15391</name>
</gene>
<dbReference type="EMBL" id="JH767221">
    <property type="protein sequence ID" value="EQC26802.1"/>
    <property type="molecule type" value="Genomic_DNA"/>
</dbReference>